<evidence type="ECO:0000313" key="2">
    <source>
        <dbReference type="EMBL" id="MED6220745.1"/>
    </source>
</evidence>
<accession>A0ABU6ZFL4</accession>
<proteinExistence type="predicted"/>
<gene>
    <name evidence="2" type="ORF">PIB30_047823</name>
</gene>
<sequence>MKKVKLTPLVESLEEQNHFISTTTPSSTSAPFLPLTPNPNTSLITQLESNQREHESNKEVEQDGDQIGVKFKNTREELTQKASDGSNVPNEVDLWCDIAGVKKGRIYGLGTESTVIDKRSTCRGSGSQSSEWLR</sequence>
<name>A0ABU6ZFL4_9FABA</name>
<keyword evidence="3" id="KW-1185">Reference proteome</keyword>
<feature type="region of interest" description="Disordered" evidence="1">
    <location>
        <begin position="15"/>
        <end position="41"/>
    </location>
</feature>
<dbReference type="EMBL" id="JASCZI010272169">
    <property type="protein sequence ID" value="MED6220745.1"/>
    <property type="molecule type" value="Genomic_DNA"/>
</dbReference>
<evidence type="ECO:0000313" key="3">
    <source>
        <dbReference type="Proteomes" id="UP001341840"/>
    </source>
</evidence>
<dbReference type="Proteomes" id="UP001341840">
    <property type="component" value="Unassembled WGS sequence"/>
</dbReference>
<evidence type="ECO:0000256" key="1">
    <source>
        <dbReference type="SAM" id="MobiDB-lite"/>
    </source>
</evidence>
<protein>
    <submittedName>
        <fullName evidence="2">Uncharacterized protein</fullName>
    </submittedName>
</protein>
<feature type="compositionally biased region" description="Low complexity" evidence="1">
    <location>
        <begin position="21"/>
        <end position="35"/>
    </location>
</feature>
<reference evidence="2 3" key="1">
    <citation type="journal article" date="2023" name="Plants (Basel)">
        <title>Bridging the Gap: Combining Genomics and Transcriptomics Approaches to Understand Stylosanthes scabra, an Orphan Legume from the Brazilian Caatinga.</title>
        <authorList>
            <person name="Ferreira-Neto J.R.C."/>
            <person name="da Silva M.D."/>
            <person name="Binneck E."/>
            <person name="de Melo N.F."/>
            <person name="da Silva R.H."/>
            <person name="de Melo A.L.T.M."/>
            <person name="Pandolfi V."/>
            <person name="Bustamante F.O."/>
            <person name="Brasileiro-Vidal A.C."/>
            <person name="Benko-Iseppon A.M."/>
        </authorList>
    </citation>
    <scope>NUCLEOTIDE SEQUENCE [LARGE SCALE GENOMIC DNA]</scope>
    <source>
        <tissue evidence="2">Leaves</tissue>
    </source>
</reference>
<organism evidence="2 3">
    <name type="scientific">Stylosanthes scabra</name>
    <dbReference type="NCBI Taxonomy" id="79078"/>
    <lineage>
        <taxon>Eukaryota</taxon>
        <taxon>Viridiplantae</taxon>
        <taxon>Streptophyta</taxon>
        <taxon>Embryophyta</taxon>
        <taxon>Tracheophyta</taxon>
        <taxon>Spermatophyta</taxon>
        <taxon>Magnoliopsida</taxon>
        <taxon>eudicotyledons</taxon>
        <taxon>Gunneridae</taxon>
        <taxon>Pentapetalae</taxon>
        <taxon>rosids</taxon>
        <taxon>fabids</taxon>
        <taxon>Fabales</taxon>
        <taxon>Fabaceae</taxon>
        <taxon>Papilionoideae</taxon>
        <taxon>50 kb inversion clade</taxon>
        <taxon>dalbergioids sensu lato</taxon>
        <taxon>Dalbergieae</taxon>
        <taxon>Pterocarpus clade</taxon>
        <taxon>Stylosanthes</taxon>
    </lineage>
</organism>
<comment type="caution">
    <text evidence="2">The sequence shown here is derived from an EMBL/GenBank/DDBJ whole genome shotgun (WGS) entry which is preliminary data.</text>
</comment>